<evidence type="ECO:0000256" key="4">
    <source>
        <dbReference type="HAMAP-Rule" id="MF_00951"/>
    </source>
</evidence>
<feature type="domain" description="NusG-like N-terminal" evidence="5">
    <location>
        <begin position="5"/>
        <end position="104"/>
    </location>
</feature>
<dbReference type="HAMAP" id="MF_00951">
    <property type="entry name" value="RfaH"/>
    <property type="match status" value="1"/>
</dbReference>
<gene>
    <name evidence="4 6" type="primary">rfaH</name>
    <name evidence="6" type="ORF">CKO13_10635</name>
</gene>
<evidence type="ECO:0000313" key="7">
    <source>
        <dbReference type="Proteomes" id="UP000738126"/>
    </source>
</evidence>
<comment type="similarity">
    <text evidence="4">Belongs to the RfaH family.</text>
</comment>
<sequence>MKGRSDCWYLIHSKPRQEEKARWNLDQQGFRCYLPYIRVRRRRRGRYETLVEPMFPRYLFIRLAAGEEDWSPIRSTLGVSRLVRFGTWPARVPDELVAAIRERTEGGCCDLCPEPLQPGERVRVLDGPFHGYEGLFRTQRSDERVMILLDLAGQHTTLTLSQHQVERA</sequence>
<evidence type="ECO:0000256" key="3">
    <source>
        <dbReference type="ARBA" id="ARBA00023163"/>
    </source>
</evidence>
<keyword evidence="1 4" id="KW-0889">Transcription antitermination</keyword>
<dbReference type="PANTHER" id="PTHR30265:SF7">
    <property type="entry name" value="TRANSCRIPTION ANTITERMINATION PROTEIN RFAH"/>
    <property type="match status" value="1"/>
</dbReference>
<dbReference type="NCBIfam" id="TIGR01955">
    <property type="entry name" value="RfaH"/>
    <property type="match status" value="1"/>
</dbReference>
<keyword evidence="4" id="KW-0238">DNA-binding</keyword>
<dbReference type="SUPFAM" id="SSF82679">
    <property type="entry name" value="N-utilization substance G protein NusG, N-terminal domain"/>
    <property type="match status" value="1"/>
</dbReference>
<comment type="subunit">
    <text evidence="4">Interacts with both the nontemplate DNA and the RNA polymerase (RNAP).</text>
</comment>
<keyword evidence="2 4" id="KW-0805">Transcription regulation</keyword>
<dbReference type="InterPro" id="IPR006645">
    <property type="entry name" value="NGN-like_dom"/>
</dbReference>
<dbReference type="InterPro" id="IPR008991">
    <property type="entry name" value="Translation_prot_SH3-like_sf"/>
</dbReference>
<reference evidence="6 7" key="1">
    <citation type="journal article" date="2020" name="Microorganisms">
        <title>Osmotic Adaptation and Compatible Solute Biosynthesis of Phototrophic Bacteria as Revealed from Genome Analyses.</title>
        <authorList>
            <person name="Imhoff J.F."/>
            <person name="Rahn T."/>
            <person name="Kunzel S."/>
            <person name="Keller A."/>
            <person name="Neulinger S.C."/>
        </authorList>
    </citation>
    <scope>NUCLEOTIDE SEQUENCE [LARGE SCALE GENOMIC DNA]</scope>
    <source>
        <strain evidence="6 7">DSM 15116</strain>
    </source>
</reference>
<evidence type="ECO:0000256" key="2">
    <source>
        <dbReference type="ARBA" id="ARBA00023015"/>
    </source>
</evidence>
<dbReference type="EMBL" id="NRSH01000155">
    <property type="protein sequence ID" value="MBK1727459.1"/>
    <property type="molecule type" value="Genomic_DNA"/>
</dbReference>
<evidence type="ECO:0000259" key="5">
    <source>
        <dbReference type="SMART" id="SM00738"/>
    </source>
</evidence>
<dbReference type="SUPFAM" id="SSF50104">
    <property type="entry name" value="Translation proteins SH3-like domain"/>
    <property type="match status" value="1"/>
</dbReference>
<dbReference type="InterPro" id="IPR043425">
    <property type="entry name" value="NusG-like"/>
</dbReference>
<comment type="function">
    <text evidence="4">Enhances distal genes transcription elongation in a specialized subset of operons that encode extracytoplasmic components.</text>
</comment>
<dbReference type="CDD" id="cd06091">
    <property type="entry name" value="KOW_NusG"/>
    <property type="match status" value="1"/>
</dbReference>
<dbReference type="Gene3D" id="3.30.70.940">
    <property type="entry name" value="NusG, N-terminal domain"/>
    <property type="match status" value="1"/>
</dbReference>
<comment type="caution">
    <text evidence="6">The sequence shown here is derived from an EMBL/GenBank/DDBJ whole genome shotgun (WGS) entry which is preliminary data.</text>
</comment>
<dbReference type="PANTHER" id="PTHR30265">
    <property type="entry name" value="RHO-INTERACTING TRANSCRIPTION TERMINATION FACTOR NUSG"/>
    <property type="match status" value="1"/>
</dbReference>
<dbReference type="InterPro" id="IPR036735">
    <property type="entry name" value="NGN_dom_sf"/>
</dbReference>
<evidence type="ECO:0000313" key="6">
    <source>
        <dbReference type="EMBL" id="MBK1727459.1"/>
    </source>
</evidence>
<keyword evidence="3 4" id="KW-0804">Transcription</keyword>
<dbReference type="Pfam" id="PF02357">
    <property type="entry name" value="NusG"/>
    <property type="match status" value="1"/>
</dbReference>
<dbReference type="SMART" id="SM00738">
    <property type="entry name" value="NGN"/>
    <property type="match status" value="1"/>
</dbReference>
<dbReference type="Proteomes" id="UP000738126">
    <property type="component" value="Unassembled WGS sequence"/>
</dbReference>
<name>A0ABS1E8I5_9GAMM</name>
<proteinExistence type="inferred from homology"/>
<organism evidence="6 7">
    <name type="scientific">Halorhodospira neutriphila</name>
    <dbReference type="NCBI Taxonomy" id="168379"/>
    <lineage>
        <taxon>Bacteria</taxon>
        <taxon>Pseudomonadati</taxon>
        <taxon>Pseudomonadota</taxon>
        <taxon>Gammaproteobacteria</taxon>
        <taxon>Chromatiales</taxon>
        <taxon>Ectothiorhodospiraceae</taxon>
        <taxon>Halorhodospira</taxon>
    </lineage>
</organism>
<dbReference type="RefSeq" id="WP_200260786.1">
    <property type="nucleotide sequence ID" value="NZ_NRSH01000155.1"/>
</dbReference>
<evidence type="ECO:0000256" key="1">
    <source>
        <dbReference type="ARBA" id="ARBA00022814"/>
    </source>
</evidence>
<keyword evidence="7" id="KW-1185">Reference proteome</keyword>
<dbReference type="CDD" id="cd09892">
    <property type="entry name" value="NGN_SP_RfaH"/>
    <property type="match status" value="1"/>
</dbReference>
<protein>
    <recommendedName>
        <fullName evidence="4">Transcription antitermination protein RfaH</fullName>
    </recommendedName>
</protein>
<dbReference type="InterPro" id="IPR010215">
    <property type="entry name" value="Transcription_antiterm_RfaH"/>
</dbReference>
<accession>A0ABS1E8I5</accession>